<feature type="transmembrane region" description="Helical" evidence="2">
    <location>
        <begin position="12"/>
        <end position="32"/>
    </location>
</feature>
<name>A0A9D1JH26_9FIRM</name>
<dbReference type="Proteomes" id="UP000823982">
    <property type="component" value="Unassembled WGS sequence"/>
</dbReference>
<organism evidence="3 4">
    <name type="scientific">Candidatus Faeciplasma gallinarum</name>
    <dbReference type="NCBI Taxonomy" id="2840799"/>
    <lineage>
        <taxon>Bacteria</taxon>
        <taxon>Bacillati</taxon>
        <taxon>Bacillota</taxon>
        <taxon>Clostridia</taxon>
        <taxon>Eubacteriales</taxon>
        <taxon>Oscillospiraceae</taxon>
        <taxon>Oscillospiraceae incertae sedis</taxon>
        <taxon>Candidatus Faeciplasma</taxon>
    </lineage>
</organism>
<accession>A0A9D1JH26</accession>
<feature type="region of interest" description="Disordered" evidence="1">
    <location>
        <begin position="301"/>
        <end position="338"/>
    </location>
</feature>
<evidence type="ECO:0000256" key="1">
    <source>
        <dbReference type="SAM" id="MobiDB-lite"/>
    </source>
</evidence>
<dbReference type="SUPFAM" id="SSF48452">
    <property type="entry name" value="TPR-like"/>
    <property type="match status" value="1"/>
</dbReference>
<dbReference type="EMBL" id="DVIR01000006">
    <property type="protein sequence ID" value="HIS23926.1"/>
    <property type="molecule type" value="Genomic_DNA"/>
</dbReference>
<feature type="compositionally biased region" description="Low complexity" evidence="1">
    <location>
        <begin position="314"/>
        <end position="338"/>
    </location>
</feature>
<comment type="caution">
    <text evidence="3">The sequence shown here is derived from an EMBL/GenBank/DDBJ whole genome shotgun (WGS) entry which is preliminary data.</text>
</comment>
<feature type="transmembrane region" description="Helical" evidence="2">
    <location>
        <begin position="72"/>
        <end position="94"/>
    </location>
</feature>
<dbReference type="AlphaFoldDB" id="A0A9D1JH26"/>
<reference evidence="3" key="1">
    <citation type="submission" date="2020-10" db="EMBL/GenBank/DDBJ databases">
        <authorList>
            <person name="Gilroy R."/>
        </authorList>
    </citation>
    <scope>NUCLEOTIDE SEQUENCE</scope>
    <source>
        <strain evidence="3">CHK157-1446</strain>
    </source>
</reference>
<sequence>MIKARLEAKPFRIFLVCMSLFLSAIIICAPILRLVNDEMLYSVFPFLNFGLSVSGSIFGWEIPAVVSNNFSFAVSIASIVAALWIFVHIIYVIYLNILRGQRSKAAKVLRKTGYSAEYFEILERKHAKLSRSSFSEENMLCLAKQYCDGRRYESAFELLKNADIEGFSVNDAVRYYALYAYVFILMGDLKNVEFALELAEPFVEKCRDRTEFDFVKALYLYAKHDFDGAKNGFKPLCSCKNREIKVWAGMYLALIYLRLHNKEKARKLAVTLSGYKKTPRQSEDMLKLLKKIETAYMLESKEQGEKARNEFAPAAQSAQAAQTAQDQTSDAAAKTPVV</sequence>
<evidence type="ECO:0000313" key="4">
    <source>
        <dbReference type="Proteomes" id="UP000823982"/>
    </source>
</evidence>
<keyword evidence="2" id="KW-1133">Transmembrane helix</keyword>
<dbReference type="Gene3D" id="1.25.40.10">
    <property type="entry name" value="Tetratricopeptide repeat domain"/>
    <property type="match status" value="1"/>
</dbReference>
<evidence type="ECO:0008006" key="5">
    <source>
        <dbReference type="Google" id="ProtNLM"/>
    </source>
</evidence>
<dbReference type="InterPro" id="IPR011990">
    <property type="entry name" value="TPR-like_helical_dom_sf"/>
</dbReference>
<keyword evidence="2" id="KW-0472">Membrane</keyword>
<evidence type="ECO:0000313" key="3">
    <source>
        <dbReference type="EMBL" id="HIS23926.1"/>
    </source>
</evidence>
<proteinExistence type="predicted"/>
<evidence type="ECO:0000256" key="2">
    <source>
        <dbReference type="SAM" id="Phobius"/>
    </source>
</evidence>
<reference evidence="3" key="2">
    <citation type="journal article" date="2021" name="PeerJ">
        <title>Extensive microbial diversity within the chicken gut microbiome revealed by metagenomics and culture.</title>
        <authorList>
            <person name="Gilroy R."/>
            <person name="Ravi A."/>
            <person name="Getino M."/>
            <person name="Pursley I."/>
            <person name="Horton D.L."/>
            <person name="Alikhan N.F."/>
            <person name="Baker D."/>
            <person name="Gharbi K."/>
            <person name="Hall N."/>
            <person name="Watson M."/>
            <person name="Adriaenssens E.M."/>
            <person name="Foster-Nyarko E."/>
            <person name="Jarju S."/>
            <person name="Secka A."/>
            <person name="Antonio M."/>
            <person name="Oren A."/>
            <person name="Chaudhuri R.R."/>
            <person name="La Ragione R."/>
            <person name="Hildebrand F."/>
            <person name="Pallen M.J."/>
        </authorList>
    </citation>
    <scope>NUCLEOTIDE SEQUENCE</scope>
    <source>
        <strain evidence="3">CHK157-1446</strain>
    </source>
</reference>
<keyword evidence="2" id="KW-0812">Transmembrane</keyword>
<gene>
    <name evidence="3" type="ORF">IAD01_00755</name>
</gene>
<protein>
    <recommendedName>
        <fullName evidence="5">Tetratricopeptide repeat protein</fullName>
    </recommendedName>
</protein>